<evidence type="ECO:0000256" key="2">
    <source>
        <dbReference type="ARBA" id="ARBA00010510"/>
    </source>
</evidence>
<dbReference type="STRING" id="745531.A0A0C3SAT3"/>
<dbReference type="OrthoDB" id="19656at2759"/>
<evidence type="ECO:0000256" key="6">
    <source>
        <dbReference type="ARBA" id="ARBA00022787"/>
    </source>
</evidence>
<protein>
    <recommendedName>
        <fullName evidence="12">Mitochondrial import receptor subunit TOM40</fullName>
    </recommendedName>
</protein>
<name>A0A0C3SAT3_PHLG1</name>
<gene>
    <name evidence="10" type="ORF">PHLGIDRAFT_102727</name>
</gene>
<dbReference type="InterPro" id="IPR023614">
    <property type="entry name" value="Porin_dom_sf"/>
</dbReference>
<sequence length="358" mass="38852">MASSAALPGAVPVVSKEVSAGPSTSSASGLFAPVTSLYNRLQSWRQGLDMPNPGTVENLQKEPKMTLLTNFMFDGARADLTKTMSMNPQFQVTHSFQLGGQMIPPSYNFAAVLATEKLLLQGSVDNDGSLSGRIHSNWNASNLSKIQLQLSSAGGHNVLAAEHDYLGRDYSVNVRVMNPSPVDLSAMWTGSVFQSVTKSLALGVEAMYQNQQPGMADLNLQYHAKYTSPIFNKDQGWIATATLQPQGMIQSTYWQRLSEKLEFAADLMVVNVPNKRDAVATLGAKWDLRMATFRAQLDSTGKVSALLEQRFAPSFGFLFSGEIDHFKNSAKVGVGVMIESASFTPEEMGMVPPPGYPQ</sequence>
<evidence type="ECO:0000256" key="7">
    <source>
        <dbReference type="ARBA" id="ARBA00022927"/>
    </source>
</evidence>
<keyword evidence="6" id="KW-1000">Mitochondrion outer membrane</keyword>
<proteinExistence type="inferred from homology"/>
<organism evidence="10 11">
    <name type="scientific">Phlebiopsis gigantea (strain 11061_1 CR5-6)</name>
    <name type="common">White-rot fungus</name>
    <name type="synonym">Peniophora gigantea</name>
    <dbReference type="NCBI Taxonomy" id="745531"/>
    <lineage>
        <taxon>Eukaryota</taxon>
        <taxon>Fungi</taxon>
        <taxon>Dikarya</taxon>
        <taxon>Basidiomycota</taxon>
        <taxon>Agaricomycotina</taxon>
        <taxon>Agaricomycetes</taxon>
        <taxon>Polyporales</taxon>
        <taxon>Phanerochaetaceae</taxon>
        <taxon>Phlebiopsis</taxon>
    </lineage>
</organism>
<keyword evidence="7" id="KW-0653">Protein transport</keyword>
<evidence type="ECO:0000313" key="10">
    <source>
        <dbReference type="EMBL" id="KIP09512.1"/>
    </source>
</evidence>
<dbReference type="CDD" id="cd07305">
    <property type="entry name" value="Porin3_Tom40"/>
    <property type="match status" value="1"/>
</dbReference>
<evidence type="ECO:0008006" key="12">
    <source>
        <dbReference type="Google" id="ProtNLM"/>
    </source>
</evidence>
<comment type="subcellular location">
    <subcellularLocation>
        <location evidence="1">Mitochondrion outer membrane</location>
        <topology evidence="1">Multi-pass membrane protein</topology>
    </subcellularLocation>
</comment>
<evidence type="ECO:0000313" key="11">
    <source>
        <dbReference type="Proteomes" id="UP000053257"/>
    </source>
</evidence>
<dbReference type="InterPro" id="IPR037930">
    <property type="entry name" value="Tom40"/>
</dbReference>
<dbReference type="Gene3D" id="2.40.160.10">
    <property type="entry name" value="Porin"/>
    <property type="match status" value="1"/>
</dbReference>
<keyword evidence="4" id="KW-1134">Transmembrane beta strand</keyword>
<dbReference type="Pfam" id="PF01459">
    <property type="entry name" value="Porin_3"/>
    <property type="match status" value="1"/>
</dbReference>
<evidence type="ECO:0000256" key="1">
    <source>
        <dbReference type="ARBA" id="ARBA00004374"/>
    </source>
</evidence>
<evidence type="ECO:0000256" key="3">
    <source>
        <dbReference type="ARBA" id="ARBA00022448"/>
    </source>
</evidence>
<dbReference type="GO" id="GO:0005741">
    <property type="term" value="C:mitochondrial outer membrane"/>
    <property type="evidence" value="ECO:0007669"/>
    <property type="project" value="UniProtKB-SubCell"/>
</dbReference>
<dbReference type="Proteomes" id="UP000053257">
    <property type="component" value="Unassembled WGS sequence"/>
</dbReference>
<accession>A0A0C3SAT3</accession>
<evidence type="ECO:0000256" key="8">
    <source>
        <dbReference type="ARBA" id="ARBA00023128"/>
    </source>
</evidence>
<evidence type="ECO:0000256" key="4">
    <source>
        <dbReference type="ARBA" id="ARBA00022452"/>
    </source>
</evidence>
<dbReference type="AlphaFoldDB" id="A0A0C3SAT3"/>
<keyword evidence="11" id="KW-1185">Reference proteome</keyword>
<dbReference type="GO" id="GO:0030150">
    <property type="term" value="P:protein import into mitochondrial matrix"/>
    <property type="evidence" value="ECO:0007669"/>
    <property type="project" value="InterPro"/>
</dbReference>
<comment type="similarity">
    <text evidence="2">Belongs to the Tom40 family.</text>
</comment>
<keyword evidence="3" id="KW-0813">Transport</keyword>
<keyword evidence="9" id="KW-0472">Membrane</keyword>
<dbReference type="EMBL" id="KN840465">
    <property type="protein sequence ID" value="KIP09512.1"/>
    <property type="molecule type" value="Genomic_DNA"/>
</dbReference>
<keyword evidence="8" id="KW-0496">Mitochondrion</keyword>
<keyword evidence="5" id="KW-0812">Transmembrane</keyword>
<dbReference type="GO" id="GO:0008320">
    <property type="term" value="F:protein transmembrane transporter activity"/>
    <property type="evidence" value="ECO:0007669"/>
    <property type="project" value="InterPro"/>
</dbReference>
<reference evidence="10 11" key="1">
    <citation type="journal article" date="2014" name="PLoS Genet.">
        <title>Analysis of the Phlebiopsis gigantea genome, transcriptome and secretome provides insight into its pioneer colonization strategies of wood.</title>
        <authorList>
            <person name="Hori C."/>
            <person name="Ishida T."/>
            <person name="Igarashi K."/>
            <person name="Samejima M."/>
            <person name="Suzuki H."/>
            <person name="Master E."/>
            <person name="Ferreira P."/>
            <person name="Ruiz-Duenas F.J."/>
            <person name="Held B."/>
            <person name="Canessa P."/>
            <person name="Larrondo L.F."/>
            <person name="Schmoll M."/>
            <person name="Druzhinina I.S."/>
            <person name="Kubicek C.P."/>
            <person name="Gaskell J.A."/>
            <person name="Kersten P."/>
            <person name="St John F."/>
            <person name="Glasner J."/>
            <person name="Sabat G."/>
            <person name="Splinter BonDurant S."/>
            <person name="Syed K."/>
            <person name="Yadav J."/>
            <person name="Mgbeahuruike A.C."/>
            <person name="Kovalchuk A."/>
            <person name="Asiegbu F.O."/>
            <person name="Lackner G."/>
            <person name="Hoffmeister D."/>
            <person name="Rencoret J."/>
            <person name="Gutierrez A."/>
            <person name="Sun H."/>
            <person name="Lindquist E."/>
            <person name="Barry K."/>
            <person name="Riley R."/>
            <person name="Grigoriev I.V."/>
            <person name="Henrissat B."/>
            <person name="Kues U."/>
            <person name="Berka R.M."/>
            <person name="Martinez A.T."/>
            <person name="Covert S.F."/>
            <person name="Blanchette R.A."/>
            <person name="Cullen D."/>
        </authorList>
    </citation>
    <scope>NUCLEOTIDE SEQUENCE [LARGE SCALE GENOMIC DNA]</scope>
    <source>
        <strain evidence="10 11">11061_1 CR5-6</strain>
    </source>
</reference>
<dbReference type="PANTHER" id="PTHR10802">
    <property type="entry name" value="MITOCHONDRIAL IMPORT RECEPTOR SUBUNIT TOM40"/>
    <property type="match status" value="1"/>
</dbReference>
<evidence type="ECO:0000256" key="5">
    <source>
        <dbReference type="ARBA" id="ARBA00022692"/>
    </source>
</evidence>
<dbReference type="HOGENOM" id="CLU_042174_2_0_1"/>
<dbReference type="InterPro" id="IPR027246">
    <property type="entry name" value="Porin_Euk/Tom40"/>
</dbReference>
<evidence type="ECO:0000256" key="9">
    <source>
        <dbReference type="ARBA" id="ARBA00023136"/>
    </source>
</evidence>